<dbReference type="Gene3D" id="2.60.120.200">
    <property type="match status" value="1"/>
</dbReference>
<evidence type="ECO:0000313" key="7">
    <source>
        <dbReference type="RefSeq" id="XP_020108784.1"/>
    </source>
</evidence>
<dbReference type="Proteomes" id="UP000515123">
    <property type="component" value="Linkage group 18"/>
</dbReference>
<dbReference type="PANTHER" id="PTHR32401">
    <property type="entry name" value="CONCANAVALIN A-LIKE LECTIN FAMILY PROTEIN"/>
    <property type="match status" value="1"/>
</dbReference>
<dbReference type="PANTHER" id="PTHR32401:SF16">
    <property type="entry name" value="CONCANAVALIN A-LIKE LECTIN FAMILY PROTEIN"/>
    <property type="match status" value="1"/>
</dbReference>
<keyword evidence="3" id="KW-0472">Membrane</keyword>
<evidence type="ECO:0000313" key="6">
    <source>
        <dbReference type="Proteomes" id="UP000515123"/>
    </source>
</evidence>
<feature type="chain" id="PRO_5028324619" evidence="4">
    <location>
        <begin position="33"/>
        <end position="351"/>
    </location>
</feature>
<dbReference type="RefSeq" id="XP_020108784.1">
    <property type="nucleotide sequence ID" value="XM_020253195.1"/>
</dbReference>
<reference evidence="7" key="2">
    <citation type="submission" date="2025-08" db="UniProtKB">
        <authorList>
            <consortium name="RefSeq"/>
        </authorList>
    </citation>
    <scope>IDENTIFICATION</scope>
    <source>
        <tissue evidence="7">Leaf</tissue>
    </source>
</reference>
<gene>
    <name evidence="7" type="primary">LOC109724382</name>
</gene>
<dbReference type="GO" id="GO:0030246">
    <property type="term" value="F:carbohydrate binding"/>
    <property type="evidence" value="ECO:0007669"/>
    <property type="project" value="UniProtKB-KW"/>
</dbReference>
<dbReference type="OrthoDB" id="2019747at2759"/>
<feature type="signal peptide" evidence="4">
    <location>
        <begin position="1"/>
        <end position="32"/>
    </location>
</feature>
<evidence type="ECO:0000256" key="1">
    <source>
        <dbReference type="ARBA" id="ARBA00007606"/>
    </source>
</evidence>
<organism evidence="6 7">
    <name type="scientific">Ananas comosus</name>
    <name type="common">Pineapple</name>
    <name type="synonym">Ananas ananas</name>
    <dbReference type="NCBI Taxonomy" id="4615"/>
    <lineage>
        <taxon>Eukaryota</taxon>
        <taxon>Viridiplantae</taxon>
        <taxon>Streptophyta</taxon>
        <taxon>Embryophyta</taxon>
        <taxon>Tracheophyta</taxon>
        <taxon>Spermatophyta</taxon>
        <taxon>Magnoliopsida</taxon>
        <taxon>Liliopsida</taxon>
        <taxon>Poales</taxon>
        <taxon>Bromeliaceae</taxon>
        <taxon>Bromelioideae</taxon>
        <taxon>Ananas</taxon>
    </lineage>
</organism>
<name>A0A6P5GLF3_ANACO</name>
<dbReference type="SUPFAM" id="SSF49899">
    <property type="entry name" value="Concanavalin A-like lectins/glucanases"/>
    <property type="match status" value="1"/>
</dbReference>
<evidence type="ECO:0000256" key="4">
    <source>
        <dbReference type="SAM" id="SignalP"/>
    </source>
</evidence>
<accession>A0A6P5GLF3</accession>
<keyword evidence="2" id="KW-0430">Lectin</keyword>
<feature type="domain" description="Legume lectin" evidence="5">
    <location>
        <begin position="46"/>
        <end position="269"/>
    </location>
</feature>
<dbReference type="InterPro" id="IPR050258">
    <property type="entry name" value="Leguminous_Lectin"/>
</dbReference>
<keyword evidence="4" id="KW-0732">Signal</keyword>
<protein>
    <submittedName>
        <fullName evidence="7">L-type lectin-domain containing receptor kinase VIII.1-like</fullName>
    </submittedName>
</protein>
<keyword evidence="3" id="KW-0812">Transmembrane</keyword>
<reference evidence="6" key="1">
    <citation type="journal article" date="2015" name="Nat. Genet.">
        <title>The pineapple genome and the evolution of CAM photosynthesis.</title>
        <authorList>
            <person name="Ming R."/>
            <person name="VanBuren R."/>
            <person name="Wai C.M."/>
            <person name="Tang H."/>
            <person name="Schatz M.C."/>
            <person name="Bowers J.E."/>
            <person name="Lyons E."/>
            <person name="Wang M.L."/>
            <person name="Chen J."/>
            <person name="Biggers E."/>
            <person name="Zhang J."/>
            <person name="Huang L."/>
            <person name="Zhang L."/>
            <person name="Miao W."/>
            <person name="Zhang J."/>
            <person name="Ye Z."/>
            <person name="Miao C."/>
            <person name="Lin Z."/>
            <person name="Wang H."/>
            <person name="Zhou H."/>
            <person name="Yim W.C."/>
            <person name="Priest H.D."/>
            <person name="Zheng C."/>
            <person name="Woodhouse M."/>
            <person name="Edger P.P."/>
            <person name="Guyot R."/>
            <person name="Guo H.B."/>
            <person name="Guo H."/>
            <person name="Zheng G."/>
            <person name="Singh R."/>
            <person name="Sharma A."/>
            <person name="Min X."/>
            <person name="Zheng Y."/>
            <person name="Lee H."/>
            <person name="Gurtowski J."/>
            <person name="Sedlazeck F.J."/>
            <person name="Harkess A."/>
            <person name="McKain M.R."/>
            <person name="Liao Z."/>
            <person name="Fang J."/>
            <person name="Liu J."/>
            <person name="Zhang X."/>
            <person name="Zhang Q."/>
            <person name="Hu W."/>
            <person name="Qin Y."/>
            <person name="Wang K."/>
            <person name="Chen L.Y."/>
            <person name="Shirley N."/>
            <person name="Lin Y.R."/>
            <person name="Liu L.Y."/>
            <person name="Hernandez A.G."/>
            <person name="Wright C.L."/>
            <person name="Bulone V."/>
            <person name="Tuskan G.A."/>
            <person name="Heath K."/>
            <person name="Zee F."/>
            <person name="Moore P.H."/>
            <person name="Sunkar R."/>
            <person name="Leebens-Mack J.H."/>
            <person name="Mockler T."/>
            <person name="Bennetzen J.L."/>
            <person name="Freeling M."/>
            <person name="Sankoff D."/>
            <person name="Paterson A.H."/>
            <person name="Zhu X."/>
            <person name="Yang X."/>
            <person name="Smith J.A."/>
            <person name="Cushman J.C."/>
            <person name="Paull R.E."/>
            <person name="Yu Q."/>
        </authorList>
    </citation>
    <scope>NUCLEOTIDE SEQUENCE [LARGE SCALE GENOMIC DNA]</scope>
    <source>
        <strain evidence="6">cv. F153</strain>
    </source>
</reference>
<keyword evidence="6" id="KW-1185">Reference proteome</keyword>
<dbReference type="InterPro" id="IPR013320">
    <property type="entry name" value="ConA-like_dom_sf"/>
</dbReference>
<dbReference type="AlphaFoldDB" id="A0A6P5GLF3"/>
<evidence type="ECO:0000256" key="3">
    <source>
        <dbReference type="SAM" id="Phobius"/>
    </source>
</evidence>
<keyword evidence="3" id="KW-1133">Transmembrane helix</keyword>
<sequence length="351" mass="38139">MVEMRISQLSSYLSFLFVVALVFVSAVRYSEAVEEKAEAPFSFSFSFSFDRSEASPSFASQIVLSGDAAIIDSAIRVTRPVNSSYGGIACREPIRFVGTNPGFSTYFVFSISQRNGGSLAFSLTPSSASLESTDVLRSGTPLSPSLISVKFITASDPTSGNRSANYVAIDVGAKPGVESSELSGSDLVLSSGQKLHSWIDYNGITKKIEVRVSKLNDPRPADLLLSHPIDLSNALWREKMLVGISSTSGNSTIYSWSFHVKHGAPHSMHSDPLDPHSLLAQSAKPPPIHPRRPHSWGVFAAMVFAAALGALLMWYATVSRRPVGPMEYQMNPIEIGYERIVLLDDKVIREC</sequence>
<proteinExistence type="inferred from homology"/>
<dbReference type="Pfam" id="PF00139">
    <property type="entry name" value="Lectin_legB"/>
    <property type="match status" value="1"/>
</dbReference>
<evidence type="ECO:0000259" key="5">
    <source>
        <dbReference type="Pfam" id="PF00139"/>
    </source>
</evidence>
<feature type="transmembrane region" description="Helical" evidence="3">
    <location>
        <begin position="296"/>
        <end position="316"/>
    </location>
</feature>
<dbReference type="InterPro" id="IPR001220">
    <property type="entry name" value="Legume_lectin_dom"/>
</dbReference>
<evidence type="ECO:0000256" key="2">
    <source>
        <dbReference type="ARBA" id="ARBA00022734"/>
    </source>
</evidence>
<dbReference type="GeneID" id="109724382"/>
<comment type="similarity">
    <text evidence="1">Belongs to the leguminous lectin family.</text>
</comment>